<dbReference type="EMBL" id="HE797223">
    <property type="protein sequence ID" value="CCM06092.1"/>
    <property type="molecule type" value="Genomic_DNA"/>
</dbReference>
<dbReference type="Pfam" id="PF09423">
    <property type="entry name" value="PhoD"/>
    <property type="match status" value="1"/>
</dbReference>
<dbReference type="PANTHER" id="PTHR43606">
    <property type="entry name" value="PHOSPHATASE, PUTATIVE (AFU_ORTHOLOGUE AFUA_6G08710)-RELATED"/>
    <property type="match status" value="1"/>
</dbReference>
<dbReference type="OrthoDB" id="2100241at2759"/>
<dbReference type="Proteomes" id="UP000006352">
    <property type="component" value="Unassembled WGS sequence"/>
</dbReference>
<reference evidence="3 4" key="1">
    <citation type="journal article" date="2012" name="Appl. Environ. Microbiol.">
        <title>Short-read sequencing for genomic analysis of the brown rot fungus Fibroporia radiculosa.</title>
        <authorList>
            <person name="Tang J.D."/>
            <person name="Perkins A.D."/>
            <person name="Sonstegard T.S."/>
            <person name="Schroeder S.G."/>
            <person name="Burgess S.C."/>
            <person name="Diehl S.V."/>
        </authorList>
    </citation>
    <scope>NUCLEOTIDE SEQUENCE [LARGE SCALE GENOMIC DNA]</scope>
    <source>
        <strain evidence="3 4">TFFH 294</strain>
    </source>
</reference>
<protein>
    <recommendedName>
        <fullName evidence="2">PhoD-like phosphatase metallophosphatase domain-containing protein</fullName>
    </recommendedName>
</protein>
<dbReference type="InParanoid" id="J4I2K5"/>
<evidence type="ECO:0000313" key="4">
    <source>
        <dbReference type="Proteomes" id="UP000006352"/>
    </source>
</evidence>
<gene>
    <name evidence="3" type="ORF">FIBRA_08339</name>
</gene>
<dbReference type="Gene3D" id="3.60.21.70">
    <property type="entry name" value="PhoD-like phosphatase"/>
    <property type="match status" value="1"/>
</dbReference>
<dbReference type="GeneID" id="24101003"/>
<dbReference type="InterPro" id="IPR018946">
    <property type="entry name" value="PhoD-like_MPP"/>
</dbReference>
<feature type="region of interest" description="Disordered" evidence="1">
    <location>
        <begin position="301"/>
        <end position="342"/>
    </location>
</feature>
<name>J4I2K5_9APHY</name>
<dbReference type="PANTHER" id="PTHR43606:SF2">
    <property type="entry name" value="ALKALINE PHOSPHATASE FAMILY PROTEIN (AFU_ORTHOLOGUE AFUA_5G03860)"/>
    <property type="match status" value="1"/>
</dbReference>
<dbReference type="HOGENOM" id="CLU_013967_1_0_1"/>
<dbReference type="InterPro" id="IPR029052">
    <property type="entry name" value="Metallo-depent_PP-like"/>
</dbReference>
<organism evidence="3 4">
    <name type="scientific">Fibroporia radiculosa</name>
    <dbReference type="NCBI Taxonomy" id="599839"/>
    <lineage>
        <taxon>Eukaryota</taxon>
        <taxon>Fungi</taxon>
        <taxon>Dikarya</taxon>
        <taxon>Basidiomycota</taxon>
        <taxon>Agaricomycotina</taxon>
        <taxon>Agaricomycetes</taxon>
        <taxon>Polyporales</taxon>
        <taxon>Fibroporiaceae</taxon>
        <taxon>Fibroporia</taxon>
    </lineage>
</organism>
<dbReference type="CDD" id="cd07389">
    <property type="entry name" value="MPP_PhoD"/>
    <property type="match status" value="1"/>
</dbReference>
<sequence>MAKLARTQALVSTLFRIVTYLFLRVAPHHLFRNSIATLYPVYLVLFYLQPYPATSRVAETPKKETVSDLKPETEASTDTVAPIKVLPVSEVPQSSSSPLFALIFSLPTSSRSLRIVNLIINTLLFTAATDLLLYPYFDDARDVVFSRVGAVYSDAAKIVVRYPGVDSTSRMVQISWRQVTSPEFTSDEFWKEGPAANLTAENDWVATVKLTGLWPSTEYEYQLEDTNGTVLPYPTAPIRFHTFPDSLLHSGSHFRFVASSCLIPNYPYVPFHGRRIRGFDLLADYLWPAVQETDLAETISSATTGTTDPVESGSTEIPSSSVLESPSPTHNHPVVATEPGLSTKPKPPTEFMLMLGDFIYADVPWYFGDDKEAYRRLYRRNYQSDSFRRVYEHLPIFHLYDDHEIINNFAGYGNDSAPPFPSANDAYTLYNAQSNHDSAGESQNYYEFQYGDAAFFVMDTRRYRSVIEVTDEASRTMLGDKQLGALYDWLGRVNNTATFKFLVSSVPFTSLWTHEGQIDTWAAFVYEKSALLSALHSVPNVIVISGDRHEFGAIEFTGEDPSFSVLEVSTSPLSMFYVPLIRTLNMRSEGTVLKKREVVQTAENGTKEVVTVMEEVPQEKVIKYLPLGYHKWSSFEVDTRNPEHPFLRLEVMIEGSPAYHMEIRGHPVRLQTSTSIGTYMPQTLKGVLDKIGLRPSLWF</sequence>
<accession>J4I2K5</accession>
<dbReference type="SUPFAM" id="SSF56300">
    <property type="entry name" value="Metallo-dependent phosphatases"/>
    <property type="match status" value="1"/>
</dbReference>
<feature type="domain" description="PhoD-like phosphatase metallophosphatase" evidence="2">
    <location>
        <begin position="349"/>
        <end position="582"/>
    </location>
</feature>
<feature type="compositionally biased region" description="Polar residues" evidence="1">
    <location>
        <begin position="301"/>
        <end position="330"/>
    </location>
</feature>
<dbReference type="AlphaFoldDB" id="J4I2K5"/>
<dbReference type="InterPro" id="IPR038607">
    <property type="entry name" value="PhoD-like_sf"/>
</dbReference>
<dbReference type="InterPro" id="IPR052900">
    <property type="entry name" value="Phospholipid_Metab_Enz"/>
</dbReference>
<proteinExistence type="predicted"/>
<keyword evidence="4" id="KW-1185">Reference proteome</keyword>
<dbReference type="RefSeq" id="XP_012185375.1">
    <property type="nucleotide sequence ID" value="XM_012329985.1"/>
</dbReference>
<evidence type="ECO:0000313" key="3">
    <source>
        <dbReference type="EMBL" id="CCM06092.1"/>
    </source>
</evidence>
<evidence type="ECO:0000256" key="1">
    <source>
        <dbReference type="SAM" id="MobiDB-lite"/>
    </source>
</evidence>
<evidence type="ECO:0000259" key="2">
    <source>
        <dbReference type="Pfam" id="PF09423"/>
    </source>
</evidence>
<dbReference type="STRING" id="599839.J4I2K5"/>